<gene>
    <name evidence="1" type="ORF">ElyMa_001230500</name>
</gene>
<reference evidence="1 2" key="1">
    <citation type="journal article" date="2021" name="Elife">
        <title>Chloroplast acquisition without the gene transfer in kleptoplastic sea slugs, Plakobranchus ocellatus.</title>
        <authorList>
            <person name="Maeda T."/>
            <person name="Takahashi S."/>
            <person name="Yoshida T."/>
            <person name="Shimamura S."/>
            <person name="Takaki Y."/>
            <person name="Nagai Y."/>
            <person name="Toyoda A."/>
            <person name="Suzuki Y."/>
            <person name="Arimoto A."/>
            <person name="Ishii H."/>
            <person name="Satoh N."/>
            <person name="Nishiyama T."/>
            <person name="Hasebe M."/>
            <person name="Maruyama T."/>
            <person name="Minagawa J."/>
            <person name="Obokata J."/>
            <person name="Shigenobu S."/>
        </authorList>
    </citation>
    <scope>NUCLEOTIDE SEQUENCE [LARGE SCALE GENOMIC DNA]</scope>
</reference>
<keyword evidence="2" id="KW-1185">Reference proteome</keyword>
<comment type="caution">
    <text evidence="1">The sequence shown here is derived from an EMBL/GenBank/DDBJ whole genome shotgun (WGS) entry which is preliminary data.</text>
</comment>
<dbReference type="AlphaFoldDB" id="A0AAV4IAX8"/>
<evidence type="ECO:0000313" key="2">
    <source>
        <dbReference type="Proteomes" id="UP000762676"/>
    </source>
</evidence>
<sequence>MNTNYDVSNDSLSWSCCVCCWWSSWLPHNQWLMRERALCGITVITLASQSGLLLDLDFPHQQPPLLPESRTRFTAYSNSSSGTSTSSAA</sequence>
<proteinExistence type="predicted"/>
<protein>
    <submittedName>
        <fullName evidence="1">Uncharacterized protein</fullName>
    </submittedName>
</protein>
<organism evidence="1 2">
    <name type="scientific">Elysia marginata</name>
    <dbReference type="NCBI Taxonomy" id="1093978"/>
    <lineage>
        <taxon>Eukaryota</taxon>
        <taxon>Metazoa</taxon>
        <taxon>Spiralia</taxon>
        <taxon>Lophotrochozoa</taxon>
        <taxon>Mollusca</taxon>
        <taxon>Gastropoda</taxon>
        <taxon>Heterobranchia</taxon>
        <taxon>Euthyneura</taxon>
        <taxon>Panpulmonata</taxon>
        <taxon>Sacoglossa</taxon>
        <taxon>Placobranchoidea</taxon>
        <taxon>Plakobranchidae</taxon>
        <taxon>Elysia</taxon>
    </lineage>
</organism>
<dbReference type="EMBL" id="BMAT01002420">
    <property type="protein sequence ID" value="GFS06646.1"/>
    <property type="molecule type" value="Genomic_DNA"/>
</dbReference>
<name>A0AAV4IAX8_9GAST</name>
<dbReference type="Proteomes" id="UP000762676">
    <property type="component" value="Unassembled WGS sequence"/>
</dbReference>
<accession>A0AAV4IAX8</accession>
<evidence type="ECO:0000313" key="1">
    <source>
        <dbReference type="EMBL" id="GFS06646.1"/>
    </source>
</evidence>